<feature type="compositionally biased region" description="Basic and acidic residues" evidence="4">
    <location>
        <begin position="365"/>
        <end position="374"/>
    </location>
</feature>
<proteinExistence type="predicted"/>
<dbReference type="AlphaFoldDB" id="A0A9K3LPI5"/>
<feature type="compositionally biased region" description="Basic residues" evidence="4">
    <location>
        <begin position="199"/>
        <end position="210"/>
    </location>
</feature>
<evidence type="ECO:0000256" key="1">
    <source>
        <dbReference type="ARBA" id="ARBA00012787"/>
    </source>
</evidence>
<keyword evidence="7" id="KW-1185">Reference proteome</keyword>
<name>A0A9K3LPI5_9STRA</name>
<evidence type="ECO:0000256" key="4">
    <source>
        <dbReference type="SAM" id="MobiDB-lite"/>
    </source>
</evidence>
<comment type="caution">
    <text evidence="6">The sequence shown here is derived from an EMBL/GenBank/DDBJ whole genome shotgun (WGS) entry which is preliminary data.</text>
</comment>
<dbReference type="PANTHER" id="PTHR21568:SF0">
    <property type="entry name" value="TRNA PSEUDOURIDINE SYNTHASE PUS10"/>
    <property type="match status" value="1"/>
</dbReference>
<evidence type="ECO:0000256" key="3">
    <source>
        <dbReference type="ARBA" id="ARBA00023235"/>
    </source>
</evidence>
<dbReference type="EMBL" id="JAGRRH010000009">
    <property type="protein sequence ID" value="KAG7365559.1"/>
    <property type="molecule type" value="Genomic_DNA"/>
</dbReference>
<keyword evidence="3" id="KW-0413">Isomerase</keyword>
<feature type="compositionally biased region" description="Low complexity" evidence="4">
    <location>
        <begin position="302"/>
        <end position="316"/>
    </location>
</feature>
<dbReference type="EC" id="5.4.99.25" evidence="1"/>
<sequence length="620" mass="69965">MDSIVPSHHHHQQQEENYFICVRCQKYLRILDEERQTQNDEESSFTICCCVCLGLWQSNGKERLRSALEAACERYGGIASNRFACLPNHGPTATLAGDVCIRYRYFAERESKRNNNNRKATDFATYQVDLKRHIYRHIDAIIKEARNDSVGDEGADWDWEELNPKATSEEQGYLSTHILCLPPREAPVLIIDDAVKGNNNKKRRKHHRQRPFTTQGGDPRVNLEARLESKGYHWTTSTEAEAMSVSTIVNQSKIEDTPVLAMEYHVIVFRRPMFLYGCYTKSRRDVSQTPFVVMRDGGNAPSSNTCSSPNQESSSSSPPPPTNPPKKQKKTAETLGVTSVEEQICGPIEEMLGISTLNNPPPNKQHNDHQHGNDSADPPNGNQSGTLYGMIKFHGSGREDMDVRMLVRSDSPTCRGRPFCVQIIDAFRPISRKEQLITLLHTINHTIGDNTVADVTCCPSTQNPLAISYGKNPLGVGISPYNFQMVPSDVFSGLQQSTESKVKHYGCYCWSKNALPYENLHRVLFGSLTFPLTIQQKTPIRVLHRRSNLIRERQILNVTAKRLDDHHFWLSLTTSAGTYVKEFVYGDLGRTQPSISSLMGCRTCLLELDCEGIEMPETDD</sequence>
<evidence type="ECO:0000313" key="7">
    <source>
        <dbReference type="Proteomes" id="UP000693970"/>
    </source>
</evidence>
<feature type="region of interest" description="Disordered" evidence="4">
    <location>
        <begin position="353"/>
        <end position="386"/>
    </location>
</feature>
<keyword evidence="2" id="KW-0819">tRNA processing</keyword>
<evidence type="ECO:0000256" key="2">
    <source>
        <dbReference type="ARBA" id="ARBA00022694"/>
    </source>
</evidence>
<dbReference type="GO" id="GO:0160148">
    <property type="term" value="F:tRNA pseudouridine(55) synthase activity"/>
    <property type="evidence" value="ECO:0007669"/>
    <property type="project" value="UniProtKB-EC"/>
</dbReference>
<dbReference type="Pfam" id="PF21238">
    <property type="entry name" value="Pus10_C"/>
    <property type="match status" value="2"/>
</dbReference>
<organism evidence="6 7">
    <name type="scientific">Nitzschia inconspicua</name>
    <dbReference type="NCBI Taxonomy" id="303405"/>
    <lineage>
        <taxon>Eukaryota</taxon>
        <taxon>Sar</taxon>
        <taxon>Stramenopiles</taxon>
        <taxon>Ochrophyta</taxon>
        <taxon>Bacillariophyta</taxon>
        <taxon>Bacillariophyceae</taxon>
        <taxon>Bacillariophycidae</taxon>
        <taxon>Bacillariales</taxon>
        <taxon>Bacillariaceae</taxon>
        <taxon>Nitzschia</taxon>
    </lineage>
</organism>
<accession>A0A9K3LPI5</accession>
<gene>
    <name evidence="6" type="ORF">IV203_038763</name>
</gene>
<protein>
    <recommendedName>
        <fullName evidence="1">tRNA pseudouridine(55) synthase</fullName>
        <ecNumber evidence="1">5.4.99.25</ecNumber>
    </recommendedName>
</protein>
<dbReference type="OrthoDB" id="271937at2759"/>
<evidence type="ECO:0000313" key="6">
    <source>
        <dbReference type="EMBL" id="KAG7365559.1"/>
    </source>
</evidence>
<dbReference type="PANTHER" id="PTHR21568">
    <property type="entry name" value="TRNA PSEUDOURIDINE SYNTHASE PUS10"/>
    <property type="match status" value="1"/>
</dbReference>
<dbReference type="InterPro" id="IPR048741">
    <property type="entry name" value="Pus10-like_C"/>
</dbReference>
<feature type="region of interest" description="Disordered" evidence="4">
    <location>
        <begin position="293"/>
        <end position="337"/>
    </location>
</feature>
<feature type="region of interest" description="Disordered" evidence="4">
    <location>
        <begin position="198"/>
        <end position="221"/>
    </location>
</feature>
<dbReference type="Proteomes" id="UP000693970">
    <property type="component" value="Unassembled WGS sequence"/>
</dbReference>
<dbReference type="GO" id="GO:0031119">
    <property type="term" value="P:tRNA pseudouridine synthesis"/>
    <property type="evidence" value="ECO:0007669"/>
    <property type="project" value="TreeGrafter"/>
</dbReference>
<feature type="domain" description="Pus10-like C-terminal" evidence="5">
    <location>
        <begin position="391"/>
        <end position="460"/>
    </location>
</feature>
<evidence type="ECO:0000259" key="5">
    <source>
        <dbReference type="Pfam" id="PF21238"/>
    </source>
</evidence>
<dbReference type="InterPro" id="IPR039894">
    <property type="entry name" value="Pus10-like"/>
</dbReference>
<dbReference type="FunFam" id="3.30.70.3190:FF:000001">
    <property type="entry name" value="tRNA pseudouridine synthase Pus10"/>
    <property type="match status" value="1"/>
</dbReference>
<reference evidence="6" key="1">
    <citation type="journal article" date="2021" name="Sci. Rep.">
        <title>Diploid genomic architecture of Nitzschia inconspicua, an elite biomass production diatom.</title>
        <authorList>
            <person name="Oliver A."/>
            <person name="Podell S."/>
            <person name="Pinowska A."/>
            <person name="Traller J.C."/>
            <person name="Smith S.R."/>
            <person name="McClure R."/>
            <person name="Beliaev A."/>
            <person name="Bohutskyi P."/>
            <person name="Hill E.A."/>
            <person name="Rabines A."/>
            <person name="Zheng H."/>
            <person name="Allen L.Z."/>
            <person name="Kuo A."/>
            <person name="Grigoriev I.V."/>
            <person name="Allen A.E."/>
            <person name="Hazlebeck D."/>
            <person name="Allen E.E."/>
        </authorList>
    </citation>
    <scope>NUCLEOTIDE SEQUENCE</scope>
    <source>
        <strain evidence="6">Hildebrandi</strain>
    </source>
</reference>
<feature type="domain" description="Pus10-like C-terminal" evidence="5">
    <location>
        <begin position="482"/>
        <end position="613"/>
    </location>
</feature>
<reference evidence="6" key="2">
    <citation type="submission" date="2021-04" db="EMBL/GenBank/DDBJ databases">
        <authorList>
            <person name="Podell S."/>
        </authorList>
    </citation>
    <scope>NUCLEOTIDE SEQUENCE</scope>
    <source>
        <strain evidence="6">Hildebrandi</strain>
    </source>
</reference>